<keyword evidence="2" id="KW-1185">Reference proteome</keyword>
<evidence type="ECO:0000313" key="1">
    <source>
        <dbReference type="EMBL" id="MDT0568889.1"/>
    </source>
</evidence>
<dbReference type="Proteomes" id="UP001180737">
    <property type="component" value="Unassembled WGS sequence"/>
</dbReference>
<organism evidence="1 2">
    <name type="scientific">Streptomyces gottesmaniae</name>
    <dbReference type="NCBI Taxonomy" id="3075518"/>
    <lineage>
        <taxon>Bacteria</taxon>
        <taxon>Bacillati</taxon>
        <taxon>Actinomycetota</taxon>
        <taxon>Actinomycetes</taxon>
        <taxon>Kitasatosporales</taxon>
        <taxon>Streptomycetaceae</taxon>
        <taxon>Streptomyces</taxon>
    </lineage>
</organism>
<dbReference type="RefSeq" id="WP_157856634.1">
    <property type="nucleotide sequence ID" value="NZ_JAVRFJ010000012.1"/>
</dbReference>
<reference evidence="1" key="1">
    <citation type="submission" date="2024-05" db="EMBL/GenBank/DDBJ databases">
        <title>30 novel species of actinomycetes from the DSMZ collection.</title>
        <authorList>
            <person name="Nouioui I."/>
        </authorList>
    </citation>
    <scope>NUCLEOTIDE SEQUENCE</scope>
    <source>
        <strain evidence="1">DSM 3412</strain>
    </source>
</reference>
<sequence length="56" mass="6117">MPERIVTCRVLSGRGNQCTGEAVDPDADLKICARHLGEAQRLIHAAFQRAQRTGQA</sequence>
<protein>
    <recommendedName>
        <fullName evidence="3">DUF1059 domain-containing protein</fullName>
    </recommendedName>
</protein>
<gene>
    <name evidence="1" type="ORF">RM704_15660</name>
</gene>
<evidence type="ECO:0008006" key="3">
    <source>
        <dbReference type="Google" id="ProtNLM"/>
    </source>
</evidence>
<accession>A0ABU2YZM6</accession>
<proteinExistence type="predicted"/>
<evidence type="ECO:0000313" key="2">
    <source>
        <dbReference type="Proteomes" id="UP001180737"/>
    </source>
</evidence>
<dbReference type="EMBL" id="JAVRFJ010000012">
    <property type="protein sequence ID" value="MDT0568889.1"/>
    <property type="molecule type" value="Genomic_DNA"/>
</dbReference>
<name>A0ABU2YZM6_9ACTN</name>
<comment type="caution">
    <text evidence="1">The sequence shown here is derived from an EMBL/GenBank/DDBJ whole genome shotgun (WGS) entry which is preliminary data.</text>
</comment>